<keyword evidence="5" id="KW-1185">Reference proteome</keyword>
<dbReference type="SMART" id="SM00248">
    <property type="entry name" value="ANK"/>
    <property type="match status" value="7"/>
</dbReference>
<dbReference type="InterPro" id="IPR002110">
    <property type="entry name" value="Ankyrin_rpt"/>
</dbReference>
<evidence type="ECO:0000256" key="3">
    <source>
        <dbReference type="PROSITE-ProRule" id="PRU00023"/>
    </source>
</evidence>
<organism evidence="4 5">
    <name type="scientific">Echria macrotheca</name>
    <dbReference type="NCBI Taxonomy" id="438768"/>
    <lineage>
        <taxon>Eukaryota</taxon>
        <taxon>Fungi</taxon>
        <taxon>Dikarya</taxon>
        <taxon>Ascomycota</taxon>
        <taxon>Pezizomycotina</taxon>
        <taxon>Sordariomycetes</taxon>
        <taxon>Sordariomycetidae</taxon>
        <taxon>Sordariales</taxon>
        <taxon>Schizotheciaceae</taxon>
        <taxon>Echria</taxon>
    </lineage>
</organism>
<evidence type="ECO:0000313" key="4">
    <source>
        <dbReference type="EMBL" id="KAK1751997.1"/>
    </source>
</evidence>
<feature type="repeat" description="ANK" evidence="3">
    <location>
        <begin position="387"/>
        <end position="413"/>
    </location>
</feature>
<keyword evidence="2 3" id="KW-0040">ANK repeat</keyword>
<dbReference type="PANTHER" id="PTHR24198">
    <property type="entry name" value="ANKYRIN REPEAT AND PROTEIN KINASE DOMAIN-CONTAINING PROTEIN"/>
    <property type="match status" value="1"/>
</dbReference>
<dbReference type="PANTHER" id="PTHR24198:SF165">
    <property type="entry name" value="ANKYRIN REPEAT-CONTAINING PROTEIN-RELATED"/>
    <property type="match status" value="1"/>
</dbReference>
<dbReference type="SUPFAM" id="SSF48403">
    <property type="entry name" value="Ankyrin repeat"/>
    <property type="match status" value="2"/>
</dbReference>
<dbReference type="Pfam" id="PF00023">
    <property type="entry name" value="Ank"/>
    <property type="match status" value="1"/>
</dbReference>
<accession>A0AAJ0B5N9</accession>
<keyword evidence="1" id="KW-0677">Repeat</keyword>
<dbReference type="Pfam" id="PF12796">
    <property type="entry name" value="Ank_2"/>
    <property type="match status" value="1"/>
</dbReference>
<dbReference type="Gene3D" id="1.25.40.20">
    <property type="entry name" value="Ankyrin repeat-containing domain"/>
    <property type="match status" value="3"/>
</dbReference>
<feature type="repeat" description="ANK" evidence="3">
    <location>
        <begin position="15"/>
        <end position="47"/>
    </location>
</feature>
<sequence length="447" mass="49055">MRLWKRSLVNAVDKSGRTPLAYAVWSGNTNAVEILVTADAEPDLKDNVGGSPLSYAICTGREVMVNLLLKGKGKHQSEEDVIMKELFFSAAARGDEQVIRLLLDTDRLDISARDETSGHTALSLAITKSQWRVAHMLLTTGKLDLEGEKLLLEAIEKFERNVVAKLLGTGRFSTLIKEKILSAAEDDNNLDLDMRFFGNMKEIHGEARDLLLSAVKKGNKSVVRMLLANDVCPEAEAREVLVSLLEEGDTEAISIILGSETTEIDVEHLIISSLEKLPKVPILKLLQTDSIGASLRRLLVWAAEDGDEALARWLLTTDRIDIDQWLLQAARGGQKSLIPKLVHLGAEVEGRDINYRPLIAAIDAESNDGVLGLFEAGAAVDYTFAAPLTTPLLRAIEMGNYEIVSTLLQHGANPAFMAGSISPRSAARYKDKKIFSLIQSARESRHQ</sequence>
<dbReference type="Proteomes" id="UP001239445">
    <property type="component" value="Unassembled WGS sequence"/>
</dbReference>
<dbReference type="InterPro" id="IPR036770">
    <property type="entry name" value="Ankyrin_rpt-contain_sf"/>
</dbReference>
<name>A0AAJ0B5N9_9PEZI</name>
<dbReference type="PROSITE" id="PS50088">
    <property type="entry name" value="ANK_REPEAT"/>
    <property type="match status" value="2"/>
</dbReference>
<gene>
    <name evidence="4" type="ORF">QBC47DRAFT_405201</name>
</gene>
<comment type="caution">
    <text evidence="4">The sequence shown here is derived from an EMBL/GenBank/DDBJ whole genome shotgun (WGS) entry which is preliminary data.</text>
</comment>
<dbReference type="PROSITE" id="PS50297">
    <property type="entry name" value="ANK_REP_REGION"/>
    <property type="match status" value="2"/>
</dbReference>
<dbReference type="EMBL" id="MU839840">
    <property type="protein sequence ID" value="KAK1751997.1"/>
    <property type="molecule type" value="Genomic_DNA"/>
</dbReference>
<reference evidence="4" key="1">
    <citation type="submission" date="2023-06" db="EMBL/GenBank/DDBJ databases">
        <title>Genome-scale phylogeny and comparative genomics of the fungal order Sordariales.</title>
        <authorList>
            <consortium name="Lawrence Berkeley National Laboratory"/>
            <person name="Hensen N."/>
            <person name="Bonometti L."/>
            <person name="Westerberg I."/>
            <person name="Brannstrom I.O."/>
            <person name="Guillou S."/>
            <person name="Cros-Aarteil S."/>
            <person name="Calhoun S."/>
            <person name="Haridas S."/>
            <person name="Kuo A."/>
            <person name="Mondo S."/>
            <person name="Pangilinan J."/>
            <person name="Riley R."/>
            <person name="Labutti K."/>
            <person name="Andreopoulos B."/>
            <person name="Lipzen A."/>
            <person name="Chen C."/>
            <person name="Yanf M."/>
            <person name="Daum C."/>
            <person name="Ng V."/>
            <person name="Clum A."/>
            <person name="Steindorff A."/>
            <person name="Ohm R."/>
            <person name="Martin F."/>
            <person name="Silar P."/>
            <person name="Natvig D."/>
            <person name="Lalanne C."/>
            <person name="Gautier V."/>
            <person name="Ament-Velasquez S.L."/>
            <person name="Kruys A."/>
            <person name="Hutchinson M.I."/>
            <person name="Powell A.J."/>
            <person name="Barry K."/>
            <person name="Miller A.N."/>
            <person name="Grigoriev I.V."/>
            <person name="Debuchy R."/>
            <person name="Gladieux P."/>
            <person name="Thoren M.H."/>
            <person name="Johannesson H."/>
        </authorList>
    </citation>
    <scope>NUCLEOTIDE SEQUENCE</scope>
    <source>
        <strain evidence="4">PSN4</strain>
    </source>
</reference>
<proteinExistence type="predicted"/>
<protein>
    <submittedName>
        <fullName evidence="4">Ankyrin repeat-containing domain protein</fullName>
    </submittedName>
</protein>
<evidence type="ECO:0000256" key="1">
    <source>
        <dbReference type="ARBA" id="ARBA00022737"/>
    </source>
</evidence>
<evidence type="ECO:0000256" key="2">
    <source>
        <dbReference type="ARBA" id="ARBA00023043"/>
    </source>
</evidence>
<dbReference type="AlphaFoldDB" id="A0AAJ0B5N9"/>
<evidence type="ECO:0000313" key="5">
    <source>
        <dbReference type="Proteomes" id="UP001239445"/>
    </source>
</evidence>